<dbReference type="GO" id="GO:0009307">
    <property type="term" value="P:DNA restriction-modification system"/>
    <property type="evidence" value="ECO:0007669"/>
    <property type="project" value="UniProtKB-KW"/>
</dbReference>
<dbReference type="InterPro" id="IPR052021">
    <property type="entry name" value="Type-I_RS_S_subunit"/>
</dbReference>
<feature type="coiled-coil region" evidence="4">
    <location>
        <begin position="188"/>
        <end position="215"/>
    </location>
</feature>
<dbReference type="CDD" id="cd17255">
    <property type="entry name" value="RMtype1_S_Fco49512ORF2615P-TRD2-CR2_like"/>
    <property type="match status" value="1"/>
</dbReference>
<feature type="domain" description="Type I restriction modification DNA specificity" evidence="5">
    <location>
        <begin position="222"/>
        <end position="379"/>
    </location>
</feature>
<name>A0A2J0MHH7_9BACT</name>
<feature type="non-terminal residue" evidence="6">
    <location>
        <position position="389"/>
    </location>
</feature>
<reference evidence="7" key="1">
    <citation type="submission" date="2017-09" db="EMBL/GenBank/DDBJ databases">
        <title>Depth-based differentiation of microbial function through sediment-hosted aquifers and enrichment of novel symbionts in the deep terrestrial subsurface.</title>
        <authorList>
            <person name="Probst A.J."/>
            <person name="Ladd B."/>
            <person name="Jarett J.K."/>
            <person name="Geller-Mcgrath D.E."/>
            <person name="Sieber C.M.K."/>
            <person name="Emerson J.B."/>
            <person name="Anantharaman K."/>
            <person name="Thomas B.C."/>
            <person name="Malmstrom R."/>
            <person name="Stieglmeier M."/>
            <person name="Klingl A."/>
            <person name="Woyke T."/>
            <person name="Ryan C.M."/>
            <person name="Banfield J.F."/>
        </authorList>
    </citation>
    <scope>NUCLEOTIDE SEQUENCE [LARGE SCALE GENOMIC DNA]</scope>
</reference>
<dbReference type="Gene3D" id="1.10.287.1120">
    <property type="entry name" value="Bipartite methylase S protein"/>
    <property type="match status" value="1"/>
</dbReference>
<evidence type="ECO:0000313" key="6">
    <source>
        <dbReference type="EMBL" id="PIZ85742.1"/>
    </source>
</evidence>
<proteinExistence type="inferred from homology"/>
<dbReference type="PANTHER" id="PTHR30408:SF13">
    <property type="entry name" value="TYPE I RESTRICTION ENZYME HINDI SPECIFICITY SUBUNIT"/>
    <property type="match status" value="1"/>
</dbReference>
<dbReference type="SUPFAM" id="SSF116734">
    <property type="entry name" value="DNA methylase specificity domain"/>
    <property type="match status" value="2"/>
</dbReference>
<dbReference type="EMBL" id="PFOX01000037">
    <property type="protein sequence ID" value="PIZ85742.1"/>
    <property type="molecule type" value="Genomic_DNA"/>
</dbReference>
<keyword evidence="2" id="KW-0680">Restriction system</keyword>
<dbReference type="Gene3D" id="3.90.220.20">
    <property type="entry name" value="DNA methylase specificity domains"/>
    <property type="match status" value="2"/>
</dbReference>
<sequence>MKTNQLQKNISKEWREIPVGDIFSFIKTYAISRENLSTGIVSTNDIGNIHYGDIHSTYTSTNIDLSKTEIPLIKDKNFKFKKEELLKDGDIIMADASEDYSGVSVTISVYGIGNKKVVGGLHTYVLRDEKGITDEYYRQYIFRNPKIRNKLQKIANGVSVYGVSKTTLAKVFLPIPSLLEQNRIVSVLETWDKTIENLNKKIEIKKQIKKGLMNTYIFKSKNAKDFFIEDLFDLGRGRVIARGEIEKNAGEYPVYSSQTSDNGIFGKINTYDFEGEYLTWTTDGANAGRVFYRTGKFNCTNVCGTAKLKQNLKVNLYFVYSYLNYITKNYVSYVGNPKLMNGIFGKIQIKLPDVKEQEKIAKILIISDKEINELERKLKIIKEQKKYLL</sequence>
<dbReference type="Proteomes" id="UP000229132">
    <property type="component" value="Unassembled WGS sequence"/>
</dbReference>
<dbReference type="InterPro" id="IPR044946">
    <property type="entry name" value="Restrct_endonuc_typeI_TRD_sf"/>
</dbReference>
<evidence type="ECO:0000256" key="1">
    <source>
        <dbReference type="ARBA" id="ARBA00010923"/>
    </source>
</evidence>
<dbReference type="InterPro" id="IPR000055">
    <property type="entry name" value="Restrct_endonuc_typeI_TRD"/>
</dbReference>
<dbReference type="GO" id="GO:0003677">
    <property type="term" value="F:DNA binding"/>
    <property type="evidence" value="ECO:0007669"/>
    <property type="project" value="UniProtKB-KW"/>
</dbReference>
<organism evidence="6 7">
    <name type="scientific">Candidatus Nomurabacteria bacterium CG_4_10_14_0_2_um_filter_33_9</name>
    <dbReference type="NCBI Taxonomy" id="1974728"/>
    <lineage>
        <taxon>Bacteria</taxon>
        <taxon>Candidatus Nomuraibacteriota</taxon>
    </lineage>
</organism>
<evidence type="ECO:0000256" key="3">
    <source>
        <dbReference type="ARBA" id="ARBA00023125"/>
    </source>
</evidence>
<evidence type="ECO:0000256" key="4">
    <source>
        <dbReference type="SAM" id="Coils"/>
    </source>
</evidence>
<accession>A0A2J0MHH7</accession>
<gene>
    <name evidence="6" type="ORF">COX94_02155</name>
</gene>
<keyword evidence="4" id="KW-0175">Coiled coil</keyword>
<dbReference type="AlphaFoldDB" id="A0A2J0MHH7"/>
<keyword evidence="3" id="KW-0238">DNA-binding</keyword>
<feature type="domain" description="Type I restriction modification DNA specificity" evidence="5">
    <location>
        <begin position="12"/>
        <end position="205"/>
    </location>
</feature>
<dbReference type="PANTHER" id="PTHR30408">
    <property type="entry name" value="TYPE-1 RESTRICTION ENZYME ECOKI SPECIFICITY PROTEIN"/>
    <property type="match status" value="1"/>
</dbReference>
<comment type="caution">
    <text evidence="6">The sequence shown here is derived from an EMBL/GenBank/DDBJ whole genome shotgun (WGS) entry which is preliminary data.</text>
</comment>
<protein>
    <recommendedName>
        <fullName evidence="5">Type I restriction modification DNA specificity domain-containing protein</fullName>
    </recommendedName>
</protein>
<dbReference type="Pfam" id="PF01420">
    <property type="entry name" value="Methylase_S"/>
    <property type="match status" value="2"/>
</dbReference>
<evidence type="ECO:0000313" key="7">
    <source>
        <dbReference type="Proteomes" id="UP000229132"/>
    </source>
</evidence>
<evidence type="ECO:0000259" key="5">
    <source>
        <dbReference type="Pfam" id="PF01420"/>
    </source>
</evidence>
<comment type="similarity">
    <text evidence="1">Belongs to the type-I restriction system S methylase family.</text>
</comment>
<evidence type="ECO:0000256" key="2">
    <source>
        <dbReference type="ARBA" id="ARBA00022747"/>
    </source>
</evidence>